<sequence>MGPTRTGTSTGSRTRRKKRFIIRTRDTMTDQFGFGIPTSNSWTRTFCTIWHWAAAAMIWWRCLAMSSLSAWAAPRSAWRTLHTSSWTRSATSCPPEPSCRTSARSPTGTRCTRSAPCCPSATAWACPRSVFCCTR</sequence>
<name>A0A8D8GTH6_CULPI</name>
<accession>A0A8D8GTH6</accession>
<protein>
    <submittedName>
        <fullName evidence="1">(northern house mosquito) hypothetical protein</fullName>
    </submittedName>
</protein>
<dbReference type="EMBL" id="HBUE01284979">
    <property type="protein sequence ID" value="CAG6570952.1"/>
    <property type="molecule type" value="Transcribed_RNA"/>
</dbReference>
<dbReference type="AlphaFoldDB" id="A0A8D8GTH6"/>
<dbReference type="EMBL" id="HBUE01179393">
    <property type="protein sequence ID" value="CAG6519401.1"/>
    <property type="molecule type" value="Transcribed_RNA"/>
</dbReference>
<organism evidence="1">
    <name type="scientific">Culex pipiens</name>
    <name type="common">House mosquito</name>
    <dbReference type="NCBI Taxonomy" id="7175"/>
    <lineage>
        <taxon>Eukaryota</taxon>
        <taxon>Metazoa</taxon>
        <taxon>Ecdysozoa</taxon>
        <taxon>Arthropoda</taxon>
        <taxon>Hexapoda</taxon>
        <taxon>Insecta</taxon>
        <taxon>Pterygota</taxon>
        <taxon>Neoptera</taxon>
        <taxon>Endopterygota</taxon>
        <taxon>Diptera</taxon>
        <taxon>Nematocera</taxon>
        <taxon>Culicoidea</taxon>
        <taxon>Culicidae</taxon>
        <taxon>Culicinae</taxon>
        <taxon>Culicini</taxon>
        <taxon>Culex</taxon>
        <taxon>Culex</taxon>
    </lineage>
</organism>
<proteinExistence type="predicted"/>
<evidence type="ECO:0000313" key="1">
    <source>
        <dbReference type="EMBL" id="CAG6519401.1"/>
    </source>
</evidence>
<reference evidence="1" key="1">
    <citation type="submission" date="2021-05" db="EMBL/GenBank/DDBJ databases">
        <authorList>
            <person name="Alioto T."/>
            <person name="Alioto T."/>
            <person name="Gomez Garrido J."/>
        </authorList>
    </citation>
    <scope>NUCLEOTIDE SEQUENCE</scope>
</reference>